<evidence type="ECO:0000256" key="1">
    <source>
        <dbReference type="ARBA" id="ARBA00022387"/>
    </source>
</evidence>
<dbReference type="SUPFAM" id="SSF50911">
    <property type="entry name" value="Mannose 6-phosphate receptor domain"/>
    <property type="match status" value="1"/>
</dbReference>
<evidence type="ECO:0000256" key="6">
    <source>
        <dbReference type="SAM" id="SignalP"/>
    </source>
</evidence>
<feature type="domain" description="MRH" evidence="7">
    <location>
        <begin position="372"/>
        <end position="465"/>
    </location>
</feature>
<feature type="compositionally biased region" description="Low complexity" evidence="5">
    <location>
        <begin position="232"/>
        <end position="252"/>
    </location>
</feature>
<dbReference type="STRING" id="296587.C1EJ26"/>
<dbReference type="GeneID" id="8249638"/>
<accession>C1EJ26</accession>
<organism evidence="8 9">
    <name type="scientific">Micromonas commoda (strain RCC299 / NOUM17 / CCMP2709)</name>
    <name type="common">Picoplanktonic green alga</name>
    <dbReference type="NCBI Taxonomy" id="296587"/>
    <lineage>
        <taxon>Eukaryota</taxon>
        <taxon>Viridiplantae</taxon>
        <taxon>Chlorophyta</taxon>
        <taxon>Mamiellophyceae</taxon>
        <taxon>Mamiellales</taxon>
        <taxon>Mamiellaceae</taxon>
        <taxon>Micromonas</taxon>
    </lineage>
</organism>
<keyword evidence="2 6" id="KW-0732">Signal</keyword>
<dbReference type="Pfam" id="PF12999">
    <property type="entry name" value="PRKCSH-like"/>
    <property type="match status" value="1"/>
</dbReference>
<dbReference type="FunCoup" id="C1EJ26">
    <property type="interactions" value="1930"/>
</dbReference>
<keyword evidence="4" id="KW-1015">Disulfide bond</keyword>
<sequence>MRTTRGALRILTAALLVAAVRCGSIDAGSRVLPRGANPADAERYAAHDGSSAFVCDGGATTIDRSRVNDDYCDCDDGADEPGTSACANGEFHCRNRGHRSISLPSSRVNDGVCDCCDGTDEHDGGARCPNTCLAAGASRRDEIRARVSSARGGVDARRKILEGAPALRRRWQDESVKLEKDVAAQREIVRDASVAKEAAEAEEKKATEAEDRLNKREASKNKGDDDASGNETAVADTAVADAVPTPTPTSTETVDEYPVIEDDAVPELQAIDDVADEREESEEERGRRIAQQWIHGDSESTGTAPSGPSSPADVPDAIRDRATRAKKAANDKRDVHAQAQRTLTELEGKHKDVTKRLSTFFGPNMELAHMVGECYKLTVEQYAYEVCPFGDAKQDTTRLGTMQPVDVKDPRTMVFNGGERCWNGPARSITVSLRCGGGGNKLADVEEPSRCEYAAKLYTPAACDPGEVDALERELAEMEEEARAAMGAPHDEL</sequence>
<dbReference type="InterPro" id="IPR044865">
    <property type="entry name" value="MRH_dom"/>
</dbReference>
<evidence type="ECO:0000313" key="9">
    <source>
        <dbReference type="Proteomes" id="UP000002009"/>
    </source>
</evidence>
<evidence type="ECO:0000259" key="7">
    <source>
        <dbReference type="PROSITE" id="PS51914"/>
    </source>
</evidence>
<dbReference type="EMBL" id="CP001334">
    <property type="protein sequence ID" value="ACO67963.1"/>
    <property type="molecule type" value="Genomic_DNA"/>
</dbReference>
<dbReference type="InterPro" id="IPR002172">
    <property type="entry name" value="LDrepeatLR_classA_rpt"/>
</dbReference>
<proteinExistence type="predicted"/>
<dbReference type="OrthoDB" id="28322at2759"/>
<evidence type="ECO:0000313" key="8">
    <source>
        <dbReference type="EMBL" id="ACO67963.1"/>
    </source>
</evidence>
<dbReference type="PROSITE" id="PS50068">
    <property type="entry name" value="LDLRA_2"/>
    <property type="match status" value="1"/>
</dbReference>
<keyword evidence="3" id="KW-0256">Endoplasmic reticulum</keyword>
<feature type="region of interest" description="Disordered" evidence="5">
    <location>
        <begin position="196"/>
        <end position="316"/>
    </location>
</feature>
<keyword evidence="9" id="KW-1185">Reference proteome</keyword>
<dbReference type="InterPro" id="IPR028146">
    <property type="entry name" value="PRKCSH_N"/>
</dbReference>
<dbReference type="PANTHER" id="PTHR12630">
    <property type="entry name" value="N-LINKED OLIGOSACCHARIDE PROCESSING"/>
    <property type="match status" value="1"/>
</dbReference>
<feature type="compositionally biased region" description="Acidic residues" evidence="5">
    <location>
        <begin position="273"/>
        <end position="283"/>
    </location>
</feature>
<dbReference type="GO" id="GO:0017177">
    <property type="term" value="C:glucosidase II complex"/>
    <property type="evidence" value="ECO:0007669"/>
    <property type="project" value="TreeGrafter"/>
</dbReference>
<evidence type="ECO:0000256" key="5">
    <source>
        <dbReference type="SAM" id="MobiDB-lite"/>
    </source>
</evidence>
<dbReference type="InterPro" id="IPR036607">
    <property type="entry name" value="PRKCSH"/>
</dbReference>
<dbReference type="GO" id="GO:0006491">
    <property type="term" value="P:N-glycan processing"/>
    <property type="evidence" value="ECO:0007669"/>
    <property type="project" value="TreeGrafter"/>
</dbReference>
<dbReference type="AlphaFoldDB" id="C1EJ26"/>
<feature type="compositionally biased region" description="Acidic residues" evidence="5">
    <location>
        <begin position="253"/>
        <end position="265"/>
    </location>
</feature>
<dbReference type="KEGG" id="mis:MICPUN_89045"/>
<feature type="signal peptide" evidence="6">
    <location>
        <begin position="1"/>
        <end position="22"/>
    </location>
</feature>
<dbReference type="RefSeq" id="XP_002506705.1">
    <property type="nucleotide sequence ID" value="XM_002506659.1"/>
</dbReference>
<dbReference type="Pfam" id="PF13015">
    <property type="entry name" value="PRKCSH_1"/>
    <property type="match status" value="1"/>
</dbReference>
<dbReference type="OMA" id="YENGQHC"/>
<gene>
    <name evidence="8" type="ORF">MICPUN_89045</name>
</gene>
<dbReference type="eggNOG" id="KOG2397">
    <property type="taxonomic scope" value="Eukaryota"/>
</dbReference>
<dbReference type="Proteomes" id="UP000002009">
    <property type="component" value="Chromosome 16"/>
</dbReference>
<feature type="compositionally biased region" description="Basic and acidic residues" evidence="5">
    <location>
        <begin position="196"/>
        <end position="225"/>
    </location>
</feature>
<dbReference type="Gene3D" id="2.70.130.10">
    <property type="entry name" value="Mannose-6-phosphate receptor binding domain"/>
    <property type="match status" value="1"/>
</dbReference>
<dbReference type="InParanoid" id="C1EJ26"/>
<evidence type="ECO:0000256" key="2">
    <source>
        <dbReference type="ARBA" id="ARBA00022729"/>
    </source>
</evidence>
<protein>
    <recommendedName>
        <fullName evidence="1">Glucosidase 2 subunit beta</fullName>
    </recommendedName>
</protein>
<feature type="chain" id="PRO_5002906996" description="Glucosidase 2 subunit beta" evidence="6">
    <location>
        <begin position="23"/>
        <end position="493"/>
    </location>
</feature>
<dbReference type="PANTHER" id="PTHR12630:SF1">
    <property type="entry name" value="GLUCOSIDASE 2 SUBUNIT BETA"/>
    <property type="match status" value="1"/>
</dbReference>
<evidence type="ECO:0000256" key="3">
    <source>
        <dbReference type="ARBA" id="ARBA00022824"/>
    </source>
</evidence>
<dbReference type="InterPro" id="IPR009011">
    <property type="entry name" value="Man6P_isomerase_rcpt-bd_dom_sf"/>
</dbReference>
<name>C1EJ26_MICCC</name>
<dbReference type="PROSITE" id="PS51914">
    <property type="entry name" value="MRH"/>
    <property type="match status" value="1"/>
</dbReference>
<dbReference type="InterPro" id="IPR039794">
    <property type="entry name" value="Gtb1-like"/>
</dbReference>
<reference evidence="8 9" key="1">
    <citation type="journal article" date="2009" name="Science">
        <title>Green evolution and dynamic adaptations revealed by genomes of the marine picoeukaryotes Micromonas.</title>
        <authorList>
            <person name="Worden A.Z."/>
            <person name="Lee J.H."/>
            <person name="Mock T."/>
            <person name="Rouze P."/>
            <person name="Simmons M.P."/>
            <person name="Aerts A.L."/>
            <person name="Allen A.E."/>
            <person name="Cuvelier M.L."/>
            <person name="Derelle E."/>
            <person name="Everett M.V."/>
            <person name="Foulon E."/>
            <person name="Grimwood J."/>
            <person name="Gundlach H."/>
            <person name="Henrissat B."/>
            <person name="Napoli C."/>
            <person name="McDonald S.M."/>
            <person name="Parker M.S."/>
            <person name="Rombauts S."/>
            <person name="Salamov A."/>
            <person name="Von Dassow P."/>
            <person name="Badger J.H."/>
            <person name="Coutinho P.M."/>
            <person name="Demir E."/>
            <person name="Dubchak I."/>
            <person name="Gentemann C."/>
            <person name="Eikrem W."/>
            <person name="Gready J.E."/>
            <person name="John U."/>
            <person name="Lanier W."/>
            <person name="Lindquist E.A."/>
            <person name="Lucas S."/>
            <person name="Mayer K.F."/>
            <person name="Moreau H."/>
            <person name="Not F."/>
            <person name="Otillar R."/>
            <person name="Panaud O."/>
            <person name="Pangilinan J."/>
            <person name="Paulsen I."/>
            <person name="Piegu B."/>
            <person name="Poliakov A."/>
            <person name="Robbens S."/>
            <person name="Schmutz J."/>
            <person name="Toulza E."/>
            <person name="Wyss T."/>
            <person name="Zelensky A."/>
            <person name="Zhou K."/>
            <person name="Armbrust E.V."/>
            <person name="Bhattacharya D."/>
            <person name="Goodenough U.W."/>
            <person name="Van de Peer Y."/>
            <person name="Grigoriev I.V."/>
        </authorList>
    </citation>
    <scope>NUCLEOTIDE SEQUENCE [LARGE SCALE GENOMIC DNA]</scope>
    <source>
        <strain evidence="9">RCC299 / NOUM17</strain>
    </source>
</reference>
<evidence type="ECO:0000256" key="4">
    <source>
        <dbReference type="ARBA" id="ARBA00023157"/>
    </source>
</evidence>
<feature type="compositionally biased region" description="Low complexity" evidence="5">
    <location>
        <begin position="300"/>
        <end position="312"/>
    </location>
</feature>